<dbReference type="EMBL" id="JRRC01498931">
    <property type="protein sequence ID" value="KHG08476.1"/>
    <property type="molecule type" value="Genomic_DNA"/>
</dbReference>
<dbReference type="Proteomes" id="UP000032142">
    <property type="component" value="Unassembled WGS sequence"/>
</dbReference>
<accession>A0A0B0NBN8</accession>
<organism evidence="1 2">
    <name type="scientific">Gossypium arboreum</name>
    <name type="common">Tree cotton</name>
    <name type="synonym">Gossypium nanking</name>
    <dbReference type="NCBI Taxonomy" id="29729"/>
    <lineage>
        <taxon>Eukaryota</taxon>
        <taxon>Viridiplantae</taxon>
        <taxon>Streptophyta</taxon>
        <taxon>Embryophyta</taxon>
        <taxon>Tracheophyta</taxon>
        <taxon>Spermatophyta</taxon>
        <taxon>Magnoliopsida</taxon>
        <taxon>eudicotyledons</taxon>
        <taxon>Gunneridae</taxon>
        <taxon>Pentapetalae</taxon>
        <taxon>rosids</taxon>
        <taxon>malvids</taxon>
        <taxon>Malvales</taxon>
        <taxon>Malvaceae</taxon>
        <taxon>Malvoideae</taxon>
        <taxon>Gossypium</taxon>
    </lineage>
</organism>
<gene>
    <name evidence="1" type="ORF">F383_35847</name>
</gene>
<dbReference type="AlphaFoldDB" id="A0A0B0NBN8"/>
<proteinExistence type="predicted"/>
<sequence length="45" mass="5364">MVLHVNTYRILCHYICILTIPMVRTGLFENRNFVDTFSNISYSMH</sequence>
<comment type="caution">
    <text evidence="1">The sequence shown here is derived from an EMBL/GenBank/DDBJ whole genome shotgun (WGS) entry which is preliminary data.</text>
</comment>
<name>A0A0B0NBN8_GOSAR</name>
<evidence type="ECO:0000313" key="1">
    <source>
        <dbReference type="EMBL" id="KHG08476.1"/>
    </source>
</evidence>
<evidence type="ECO:0000313" key="2">
    <source>
        <dbReference type="Proteomes" id="UP000032142"/>
    </source>
</evidence>
<keyword evidence="2" id="KW-1185">Reference proteome</keyword>
<protein>
    <submittedName>
        <fullName evidence="1">Uncharacterized protein</fullName>
    </submittedName>
</protein>
<reference evidence="2" key="1">
    <citation type="submission" date="2014-09" db="EMBL/GenBank/DDBJ databases">
        <authorList>
            <person name="Mudge J."/>
            <person name="Ramaraj T."/>
            <person name="Lindquist I.E."/>
            <person name="Bharti A.K."/>
            <person name="Sundararajan A."/>
            <person name="Cameron C.T."/>
            <person name="Woodward J.E."/>
            <person name="May G.D."/>
            <person name="Brubaker C."/>
            <person name="Broadhvest J."/>
            <person name="Wilkins T.A."/>
        </authorList>
    </citation>
    <scope>NUCLEOTIDE SEQUENCE</scope>
    <source>
        <strain evidence="2">cv. AKA8401</strain>
    </source>
</reference>